<dbReference type="Pfam" id="PF02595">
    <property type="entry name" value="Gly_kinase"/>
    <property type="match status" value="1"/>
</dbReference>
<evidence type="ECO:0000313" key="2">
    <source>
        <dbReference type="Proteomes" id="UP000243374"/>
    </source>
</evidence>
<dbReference type="EMBL" id="FOSF01000046">
    <property type="protein sequence ID" value="SFK26829.1"/>
    <property type="molecule type" value="Genomic_DNA"/>
</dbReference>
<dbReference type="InterPro" id="IPR036129">
    <property type="entry name" value="Glycerate_kinase_sf"/>
</dbReference>
<dbReference type="SUPFAM" id="SSF110738">
    <property type="entry name" value="Glycerate kinase I"/>
    <property type="match status" value="1"/>
</dbReference>
<keyword evidence="2" id="KW-1185">Reference proteome</keyword>
<dbReference type="PANTHER" id="PTHR21599:SF0">
    <property type="entry name" value="GLYCERATE KINASE"/>
    <property type="match status" value="1"/>
</dbReference>
<keyword evidence="1" id="KW-0808">Transferase</keyword>
<organism evidence="1 2">
    <name type="scientific">Succinivibrio dextrinosolvens</name>
    <dbReference type="NCBI Taxonomy" id="83771"/>
    <lineage>
        <taxon>Bacteria</taxon>
        <taxon>Pseudomonadati</taxon>
        <taxon>Pseudomonadota</taxon>
        <taxon>Gammaproteobacteria</taxon>
        <taxon>Aeromonadales</taxon>
        <taxon>Succinivibrionaceae</taxon>
        <taxon>Succinivibrio</taxon>
    </lineage>
</organism>
<gene>
    <name evidence="1" type="ORF">SAMN04487865_104623</name>
</gene>
<dbReference type="PANTHER" id="PTHR21599">
    <property type="entry name" value="GLYCERATE KINASE"/>
    <property type="match status" value="1"/>
</dbReference>
<accession>A0A662ZAY9</accession>
<dbReference type="InterPro" id="IPR018197">
    <property type="entry name" value="Glycerate_kinase_RE-like"/>
</dbReference>
<dbReference type="GO" id="GO:0031388">
    <property type="term" value="P:organic acid phosphorylation"/>
    <property type="evidence" value="ECO:0007669"/>
    <property type="project" value="InterPro"/>
</dbReference>
<name>A0A662ZAY9_9GAMM</name>
<reference evidence="1 2" key="1">
    <citation type="submission" date="2016-10" db="EMBL/GenBank/DDBJ databases">
        <authorList>
            <person name="Varghese N."/>
            <person name="Submissions S."/>
        </authorList>
    </citation>
    <scope>NUCLEOTIDE SEQUENCE [LARGE SCALE GENOMIC DNA]</scope>
    <source>
        <strain evidence="1 2">22B</strain>
    </source>
</reference>
<dbReference type="InterPro" id="IPR004381">
    <property type="entry name" value="Glycerate_kinase"/>
</dbReference>
<keyword evidence="1" id="KW-0418">Kinase</keyword>
<dbReference type="Proteomes" id="UP000243374">
    <property type="component" value="Unassembled WGS sequence"/>
</dbReference>
<dbReference type="GO" id="GO:0008887">
    <property type="term" value="F:glycerate kinase activity"/>
    <property type="evidence" value="ECO:0007669"/>
    <property type="project" value="InterPro"/>
</dbReference>
<dbReference type="AlphaFoldDB" id="A0A662ZAY9"/>
<dbReference type="Gene3D" id="3.40.50.10350">
    <property type="entry name" value="Glycerate kinase, domain 1"/>
    <property type="match status" value="1"/>
</dbReference>
<protein>
    <submittedName>
        <fullName evidence="1">Glycerate kinase family protein</fullName>
    </submittedName>
</protein>
<evidence type="ECO:0000313" key="1">
    <source>
        <dbReference type="EMBL" id="SFK26829.1"/>
    </source>
</evidence>
<proteinExistence type="predicted"/>
<sequence length="76" mass="8020">MKVVLAPDSFKGSLTSFQAASAMERGIRKVLKDAQIEKVWIADGGEGTVEAIVSMTGGQYVHTKVEGPLGENVDAV</sequence>